<dbReference type="RefSeq" id="WP_126825195.1">
    <property type="nucleotide sequence ID" value="NZ_JBHLWU010000002.1"/>
</dbReference>
<gene>
    <name evidence="1" type="ORF">CBF30_08565</name>
</gene>
<evidence type="ECO:0000313" key="1">
    <source>
        <dbReference type="EMBL" id="RSU07294.1"/>
    </source>
</evidence>
<evidence type="ECO:0000313" key="2">
    <source>
        <dbReference type="Proteomes" id="UP000288669"/>
    </source>
</evidence>
<dbReference type="Proteomes" id="UP000288669">
    <property type="component" value="Unassembled WGS sequence"/>
</dbReference>
<dbReference type="AlphaFoldDB" id="A0A430AHG5"/>
<comment type="caution">
    <text evidence="1">The sequence shown here is derived from an EMBL/GenBank/DDBJ whole genome shotgun (WGS) entry which is preliminary data.</text>
</comment>
<protein>
    <recommendedName>
        <fullName evidence="3">HTH cro/C1-type domain-containing protein</fullName>
    </recommendedName>
</protein>
<evidence type="ECO:0008006" key="3">
    <source>
        <dbReference type="Google" id="ProtNLM"/>
    </source>
</evidence>
<reference evidence="1 2" key="1">
    <citation type="submission" date="2017-05" db="EMBL/GenBank/DDBJ databases">
        <title>Vagococcus spp. assemblies.</title>
        <authorList>
            <person name="Gulvik C.A."/>
        </authorList>
    </citation>
    <scope>NUCLEOTIDE SEQUENCE [LARGE SCALE GENOMIC DNA]</scope>
    <source>
        <strain evidence="1 2">DSM 24756</strain>
    </source>
</reference>
<accession>A0A430AHG5</accession>
<name>A0A430AHG5_9ENTE</name>
<dbReference type="Gene3D" id="1.10.260.40">
    <property type="entry name" value="lambda repressor-like DNA-binding domains"/>
    <property type="match status" value="1"/>
</dbReference>
<dbReference type="GO" id="GO:0003677">
    <property type="term" value="F:DNA binding"/>
    <property type="evidence" value="ECO:0007669"/>
    <property type="project" value="InterPro"/>
</dbReference>
<dbReference type="OrthoDB" id="2056503at2"/>
<dbReference type="InterPro" id="IPR010982">
    <property type="entry name" value="Lambda_DNA-bd_dom_sf"/>
</dbReference>
<proteinExistence type="predicted"/>
<dbReference type="EMBL" id="NGJZ01000002">
    <property type="protein sequence ID" value="RSU07294.1"/>
    <property type="molecule type" value="Genomic_DNA"/>
</dbReference>
<sequence length="112" mass="13026">MIYIGEVLKNRMDMLSIDISELADRTFLDNSEIDKILNDSVTFDNIDEYDLTMISNVLHCTPEYFMDDSIRKKDFLVGTQNRGIDTEESKKIKLALQDYLKDFVFLESVISN</sequence>
<organism evidence="1 2">
    <name type="scientific">Vagococcus entomophilus</name>
    <dbReference type="NCBI Taxonomy" id="1160095"/>
    <lineage>
        <taxon>Bacteria</taxon>
        <taxon>Bacillati</taxon>
        <taxon>Bacillota</taxon>
        <taxon>Bacilli</taxon>
        <taxon>Lactobacillales</taxon>
        <taxon>Enterococcaceae</taxon>
        <taxon>Vagococcus</taxon>
    </lineage>
</organism>
<keyword evidence="2" id="KW-1185">Reference proteome</keyword>
<dbReference type="SUPFAM" id="SSF47413">
    <property type="entry name" value="lambda repressor-like DNA-binding domains"/>
    <property type="match status" value="1"/>
</dbReference>